<dbReference type="InterPro" id="IPR037175">
    <property type="entry name" value="KFase_sf"/>
</dbReference>
<dbReference type="EMBL" id="MU793325">
    <property type="protein sequence ID" value="KAJ3786040.1"/>
    <property type="molecule type" value="Genomic_DNA"/>
</dbReference>
<proteinExistence type="inferred from homology"/>
<comment type="caution">
    <text evidence="2">The sequence shown here is derived from an EMBL/GenBank/DDBJ whole genome shotgun (WGS) entry which is preliminary data.</text>
</comment>
<dbReference type="SUPFAM" id="SSF102198">
    <property type="entry name" value="Putative cyclase"/>
    <property type="match status" value="1"/>
</dbReference>
<comment type="similarity">
    <text evidence="1">Belongs to the Cyclase 1 superfamily.</text>
</comment>
<dbReference type="Pfam" id="PF04199">
    <property type="entry name" value="Cyclase"/>
    <property type="match status" value="1"/>
</dbReference>
<evidence type="ECO:0000256" key="1">
    <source>
        <dbReference type="ARBA" id="ARBA00007865"/>
    </source>
</evidence>
<dbReference type="Gene3D" id="3.50.30.50">
    <property type="entry name" value="Putative cyclase"/>
    <property type="match status" value="1"/>
</dbReference>
<dbReference type="AlphaFoldDB" id="A0AA38L5V7"/>
<dbReference type="Proteomes" id="UP001163798">
    <property type="component" value="Unassembled WGS sequence"/>
</dbReference>
<evidence type="ECO:0000313" key="2">
    <source>
        <dbReference type="EMBL" id="KAJ3786040.1"/>
    </source>
</evidence>
<keyword evidence="3" id="KW-1185">Reference proteome</keyword>
<accession>A0AA38L5V7</accession>
<evidence type="ECO:0000313" key="3">
    <source>
        <dbReference type="Proteomes" id="UP001163798"/>
    </source>
</evidence>
<reference evidence="2" key="1">
    <citation type="submission" date="2022-08" db="EMBL/GenBank/DDBJ databases">
        <authorList>
            <consortium name="DOE Joint Genome Institute"/>
            <person name="Min B."/>
            <person name="Riley R."/>
            <person name="Sierra-Patev S."/>
            <person name="Naranjo-Ortiz M."/>
            <person name="Looney B."/>
            <person name="Konkel Z."/>
            <person name="Slot J.C."/>
            <person name="Sakamoto Y."/>
            <person name="Steenwyk J.L."/>
            <person name="Rokas A."/>
            <person name="Carro J."/>
            <person name="Camarero S."/>
            <person name="Ferreira P."/>
            <person name="Molpeceres G."/>
            <person name="Ruiz-Duenas F.J."/>
            <person name="Serrano A."/>
            <person name="Henrissat B."/>
            <person name="Drula E."/>
            <person name="Hughes K.W."/>
            <person name="Mata J.L."/>
            <person name="Ishikawa N.K."/>
            <person name="Vargas-Isla R."/>
            <person name="Ushijima S."/>
            <person name="Smith C.A."/>
            <person name="Ahrendt S."/>
            <person name="Andreopoulos W."/>
            <person name="He G."/>
            <person name="Labutti K."/>
            <person name="Lipzen A."/>
            <person name="Ng V."/>
            <person name="Sandor L."/>
            <person name="Barry K."/>
            <person name="Martinez A.T."/>
            <person name="Xiao Y."/>
            <person name="Gibbons J.G."/>
            <person name="Terashima K."/>
            <person name="Hibbett D.S."/>
            <person name="Grigoriev I.V."/>
        </authorList>
    </citation>
    <scope>NUCLEOTIDE SEQUENCE</scope>
    <source>
        <strain evidence="2">TFB10291</strain>
    </source>
</reference>
<sequence>MIYSGKTRHIKEPNSIPLSSSIPAMNHKRKLIDLSHPLDPNHISLWHTMPPFTCCPVATIEKDTFNIHTISMGTHTGTHVDAPCHFIPGGKSIDQTPLDVLHGPALLIDITHKRARELISWEEDLSPYADQMRHGIIVLLHTGWSRYWAKEGKEYFEHPHVEPLAARKLLELGIIVIGLDVPNPDVTGSGDHPFHEIFLGGGGYIVENLTNLEKLKGMKLMVNLLPINIVGSDGAPVRGIAWDEFEQK</sequence>
<dbReference type="PANTHER" id="PTHR31118">
    <property type="entry name" value="CYCLASE-LIKE PROTEIN 2"/>
    <property type="match status" value="1"/>
</dbReference>
<gene>
    <name evidence="2" type="ORF">GGU10DRAFT_352989</name>
</gene>
<dbReference type="GO" id="GO:0019441">
    <property type="term" value="P:L-tryptophan catabolic process to kynurenine"/>
    <property type="evidence" value="ECO:0007669"/>
    <property type="project" value="InterPro"/>
</dbReference>
<dbReference type="InterPro" id="IPR007325">
    <property type="entry name" value="KFase/CYL"/>
</dbReference>
<dbReference type="GO" id="GO:0004061">
    <property type="term" value="F:arylformamidase activity"/>
    <property type="evidence" value="ECO:0007669"/>
    <property type="project" value="InterPro"/>
</dbReference>
<protein>
    <submittedName>
        <fullName evidence="2">Cyclase</fullName>
    </submittedName>
</protein>
<dbReference type="PANTHER" id="PTHR31118:SF12">
    <property type="entry name" value="CYCLASE-LIKE PROTEIN 2"/>
    <property type="match status" value="1"/>
</dbReference>
<name>A0AA38L5V7_9AGAR</name>
<organism evidence="2 3">
    <name type="scientific">Lentinula aff. detonsa</name>
    <dbReference type="NCBI Taxonomy" id="2804958"/>
    <lineage>
        <taxon>Eukaryota</taxon>
        <taxon>Fungi</taxon>
        <taxon>Dikarya</taxon>
        <taxon>Basidiomycota</taxon>
        <taxon>Agaricomycotina</taxon>
        <taxon>Agaricomycetes</taxon>
        <taxon>Agaricomycetidae</taxon>
        <taxon>Agaricales</taxon>
        <taxon>Marasmiineae</taxon>
        <taxon>Omphalotaceae</taxon>
        <taxon>Lentinula</taxon>
    </lineage>
</organism>